<keyword evidence="2" id="KW-1133">Transmembrane helix</keyword>
<dbReference type="PANTHER" id="PTHR34703:SF1">
    <property type="entry name" value="ANTIPORTER SUBUNIT MNHG2-RELATED"/>
    <property type="match status" value="1"/>
</dbReference>
<dbReference type="EMBL" id="CP001819">
    <property type="protein sequence ID" value="ACZ22602.1"/>
    <property type="molecule type" value="Genomic_DNA"/>
</dbReference>
<evidence type="ECO:0000313" key="3">
    <source>
        <dbReference type="EMBL" id="ACZ22602.1"/>
    </source>
</evidence>
<dbReference type="STRING" id="446469.Sked_26980"/>
<evidence type="ECO:0000256" key="1">
    <source>
        <dbReference type="ARBA" id="ARBA00008404"/>
    </source>
</evidence>
<feature type="transmembrane region" description="Helical" evidence="2">
    <location>
        <begin position="6"/>
        <end position="27"/>
    </location>
</feature>
<feature type="transmembrane region" description="Helical" evidence="2">
    <location>
        <begin position="63"/>
        <end position="90"/>
    </location>
</feature>
<dbReference type="Pfam" id="PF03334">
    <property type="entry name" value="PhaG_MnhG_YufB"/>
    <property type="match status" value="1"/>
</dbReference>
<gene>
    <name evidence="3" type="ordered locus">Sked_26980</name>
</gene>
<feature type="transmembrane region" description="Helical" evidence="2">
    <location>
        <begin position="39"/>
        <end position="57"/>
    </location>
</feature>
<dbReference type="Proteomes" id="UP000000322">
    <property type="component" value="Chromosome"/>
</dbReference>
<accession>D1BKX5</accession>
<dbReference type="HOGENOM" id="CLU_121334_0_7_11"/>
<protein>
    <submittedName>
        <fullName evidence="3">Monovalent cation/proton antiporter, MnhG/PhaG subunit</fullName>
    </submittedName>
</protein>
<keyword evidence="2" id="KW-0472">Membrane</keyword>
<dbReference type="GO" id="GO:0015385">
    <property type="term" value="F:sodium:proton antiporter activity"/>
    <property type="evidence" value="ECO:0007669"/>
    <property type="project" value="TreeGrafter"/>
</dbReference>
<evidence type="ECO:0000313" key="4">
    <source>
        <dbReference type="Proteomes" id="UP000000322"/>
    </source>
</evidence>
<organism evidence="3 4">
    <name type="scientific">Sanguibacter keddieii (strain ATCC 51767 / DSM 10542 / NCFB 3025 / ST-74)</name>
    <dbReference type="NCBI Taxonomy" id="446469"/>
    <lineage>
        <taxon>Bacteria</taxon>
        <taxon>Bacillati</taxon>
        <taxon>Actinomycetota</taxon>
        <taxon>Actinomycetes</taxon>
        <taxon>Micrococcales</taxon>
        <taxon>Sanguibacteraceae</taxon>
        <taxon>Sanguibacter</taxon>
    </lineage>
</organism>
<dbReference type="eggNOG" id="COG1320">
    <property type="taxonomic scope" value="Bacteria"/>
</dbReference>
<dbReference type="RefSeq" id="WP_012867671.1">
    <property type="nucleotide sequence ID" value="NC_013521.1"/>
</dbReference>
<dbReference type="KEGG" id="ske:Sked_26980"/>
<keyword evidence="2" id="KW-0812">Transmembrane</keyword>
<dbReference type="AlphaFoldDB" id="D1BKX5"/>
<comment type="similarity">
    <text evidence="1">Belongs to the CPA3 antiporters (TC 2.A.63) subunit G family.</text>
</comment>
<proteinExistence type="inferred from homology"/>
<evidence type="ECO:0000256" key="2">
    <source>
        <dbReference type="SAM" id="Phobius"/>
    </source>
</evidence>
<name>D1BKX5_SANKS</name>
<keyword evidence="4" id="KW-1185">Reference proteome</keyword>
<reference evidence="3 4" key="1">
    <citation type="journal article" date="2009" name="Stand. Genomic Sci.">
        <title>Complete genome sequence of Sanguibacter keddieii type strain (ST-74).</title>
        <authorList>
            <person name="Ivanova N."/>
            <person name="Sikorski J."/>
            <person name="Sims D."/>
            <person name="Brettin T."/>
            <person name="Detter J.C."/>
            <person name="Han C."/>
            <person name="Lapidus A."/>
            <person name="Copeland A."/>
            <person name="Glavina Del Rio T."/>
            <person name="Nolan M."/>
            <person name="Chen F."/>
            <person name="Lucas S."/>
            <person name="Tice H."/>
            <person name="Cheng J.F."/>
            <person name="Bruce D."/>
            <person name="Goodwin L."/>
            <person name="Pitluck S."/>
            <person name="Pati A."/>
            <person name="Mavromatis K."/>
            <person name="Chen A."/>
            <person name="Palaniappan K."/>
            <person name="D'haeseleer P."/>
            <person name="Chain P."/>
            <person name="Bristow J."/>
            <person name="Eisen J.A."/>
            <person name="Markowitz V."/>
            <person name="Hugenholtz P."/>
            <person name="Goker M."/>
            <person name="Pukall R."/>
            <person name="Klenk H.P."/>
            <person name="Kyrpides N.C."/>
        </authorList>
    </citation>
    <scope>NUCLEOTIDE SEQUENCE [LARGE SCALE GENOMIC DNA]</scope>
    <source>
        <strain evidence="4">ATCC 51767 / DSM 10542 / NCFB 3025 / ST-74</strain>
    </source>
</reference>
<dbReference type="InterPro" id="IPR005133">
    <property type="entry name" value="PhaG_MnhG_YufB"/>
</dbReference>
<dbReference type="OrthoDB" id="3430828at2"/>
<dbReference type="PANTHER" id="PTHR34703">
    <property type="entry name" value="ANTIPORTER SUBUNIT MNHG2-RELATED"/>
    <property type="match status" value="1"/>
</dbReference>
<sequence>MSALEIVGQVLVVLGALVFVTAALGVVRFPDAYTRISAVGTAGGAGIVLVVVGALLLQPGVSAAVKVALIVALQLATSSVGTMAVARSAYLAGTPLRRKHYDDLDTEGAPR</sequence>